<dbReference type="GO" id="GO:0019464">
    <property type="term" value="P:glycine decarboxylation via glycine cleavage system"/>
    <property type="evidence" value="ECO:0007669"/>
    <property type="project" value="UniProtKB-UniRule"/>
</dbReference>
<dbReference type="PANTHER" id="PTHR11715:SF3">
    <property type="entry name" value="GLYCINE CLEAVAGE SYSTEM H PROTEIN-RELATED"/>
    <property type="match status" value="1"/>
</dbReference>
<evidence type="ECO:0000256" key="4">
    <source>
        <dbReference type="PIRSR" id="PIRSR617453-50"/>
    </source>
</evidence>
<dbReference type="InterPro" id="IPR003016">
    <property type="entry name" value="2-oxoA_DH_lipoyl-BS"/>
</dbReference>
<dbReference type="GO" id="GO:0005960">
    <property type="term" value="C:glycine cleavage complex"/>
    <property type="evidence" value="ECO:0007669"/>
    <property type="project" value="InterPro"/>
</dbReference>
<dbReference type="RefSeq" id="WP_044428664.1">
    <property type="nucleotide sequence ID" value="NZ_BJYZ01000023.1"/>
</dbReference>
<evidence type="ECO:0000256" key="2">
    <source>
        <dbReference type="ARBA" id="ARBA00022823"/>
    </source>
</evidence>
<comment type="cofactor">
    <cofactor evidence="3">
        <name>(R)-lipoate</name>
        <dbReference type="ChEBI" id="CHEBI:83088"/>
    </cofactor>
    <text evidence="3">Binds 1 lipoyl cofactor covalently.</text>
</comment>
<keyword evidence="2 3" id="KW-0450">Lipoyl</keyword>
<dbReference type="EMBL" id="BJYZ01000023">
    <property type="protein sequence ID" value="GEO40727.1"/>
    <property type="molecule type" value="Genomic_DNA"/>
</dbReference>
<keyword evidence="7" id="KW-1185">Reference proteome</keyword>
<organism evidence="6 7">
    <name type="scientific">Skermanella aerolata</name>
    <dbReference type="NCBI Taxonomy" id="393310"/>
    <lineage>
        <taxon>Bacteria</taxon>
        <taxon>Pseudomonadati</taxon>
        <taxon>Pseudomonadota</taxon>
        <taxon>Alphaproteobacteria</taxon>
        <taxon>Rhodospirillales</taxon>
        <taxon>Azospirillaceae</taxon>
        <taxon>Skermanella</taxon>
    </lineage>
</organism>
<evidence type="ECO:0000256" key="1">
    <source>
        <dbReference type="ARBA" id="ARBA00009249"/>
    </source>
</evidence>
<feature type="domain" description="Lipoyl-binding" evidence="5">
    <location>
        <begin position="19"/>
        <end position="101"/>
    </location>
</feature>
<dbReference type="NCBIfam" id="NF002270">
    <property type="entry name" value="PRK01202.1"/>
    <property type="match status" value="1"/>
</dbReference>
<comment type="caution">
    <text evidence="6">The sequence shown here is derived from an EMBL/GenBank/DDBJ whole genome shotgun (WGS) entry which is preliminary data.</text>
</comment>
<dbReference type="OrthoDB" id="9796712at2"/>
<dbReference type="NCBIfam" id="TIGR00527">
    <property type="entry name" value="gcvH"/>
    <property type="match status" value="1"/>
</dbReference>
<dbReference type="AlphaFoldDB" id="A0A512DW89"/>
<dbReference type="PROSITE" id="PS50968">
    <property type="entry name" value="BIOTINYL_LIPOYL"/>
    <property type="match status" value="1"/>
</dbReference>
<dbReference type="Proteomes" id="UP000321523">
    <property type="component" value="Unassembled WGS sequence"/>
</dbReference>
<dbReference type="GO" id="GO:0005829">
    <property type="term" value="C:cytosol"/>
    <property type="evidence" value="ECO:0007669"/>
    <property type="project" value="TreeGrafter"/>
</dbReference>
<sequence>MSIIKFTKDHEWIKLDGEVATVGITDYAQQQLGDVVFVELPEVGRNVVAGKEAAVVESVKAASEVYAPVAGDVVEVNEALADDPALVNRDPQGEGWFVKLRIENQGDLDDLLDEAAYKEYCEGLH</sequence>
<dbReference type="PANTHER" id="PTHR11715">
    <property type="entry name" value="GLYCINE CLEAVAGE SYSTEM H PROTEIN"/>
    <property type="match status" value="1"/>
</dbReference>
<reference evidence="6 7" key="1">
    <citation type="submission" date="2019-07" db="EMBL/GenBank/DDBJ databases">
        <title>Whole genome shotgun sequence of Skermanella aerolata NBRC 106429.</title>
        <authorList>
            <person name="Hosoyama A."/>
            <person name="Uohara A."/>
            <person name="Ohji S."/>
            <person name="Ichikawa N."/>
        </authorList>
    </citation>
    <scope>NUCLEOTIDE SEQUENCE [LARGE SCALE GENOMIC DNA]</scope>
    <source>
        <strain evidence="6 7">NBRC 106429</strain>
    </source>
</reference>
<gene>
    <name evidence="3 6" type="primary">gcvH</name>
    <name evidence="6" type="ORF">SAE02_48750</name>
</gene>
<dbReference type="InterPro" id="IPR017453">
    <property type="entry name" value="GCV_H_sub"/>
</dbReference>
<feature type="modified residue" description="N6-lipoyllysine" evidence="3 4">
    <location>
        <position position="60"/>
    </location>
</feature>
<dbReference type="GO" id="GO:0009249">
    <property type="term" value="P:protein lipoylation"/>
    <property type="evidence" value="ECO:0007669"/>
    <property type="project" value="TreeGrafter"/>
</dbReference>
<dbReference type="InterPro" id="IPR000089">
    <property type="entry name" value="Biotin_lipoyl"/>
</dbReference>
<dbReference type="InterPro" id="IPR002930">
    <property type="entry name" value="GCV_H"/>
</dbReference>
<dbReference type="Gene3D" id="2.40.50.100">
    <property type="match status" value="1"/>
</dbReference>
<name>A0A512DW89_9PROT</name>
<evidence type="ECO:0000313" key="7">
    <source>
        <dbReference type="Proteomes" id="UP000321523"/>
    </source>
</evidence>
<dbReference type="PROSITE" id="PS00189">
    <property type="entry name" value="LIPOYL"/>
    <property type="match status" value="1"/>
</dbReference>
<accession>A0A512DW89</accession>
<dbReference type="InterPro" id="IPR033753">
    <property type="entry name" value="GCV_H/Fam206"/>
</dbReference>
<comment type="function">
    <text evidence="3">The glycine cleavage system catalyzes the degradation of glycine. The H protein shuttles the methylamine group of glycine from the P protein to the T protein.</text>
</comment>
<evidence type="ECO:0000313" key="6">
    <source>
        <dbReference type="EMBL" id="GEO40727.1"/>
    </source>
</evidence>
<proteinExistence type="inferred from homology"/>
<comment type="subunit">
    <text evidence="3">The glycine cleavage system is composed of four proteins: P, T, L and H.</text>
</comment>
<evidence type="ECO:0000259" key="5">
    <source>
        <dbReference type="PROSITE" id="PS50968"/>
    </source>
</evidence>
<dbReference type="InterPro" id="IPR011053">
    <property type="entry name" value="Single_hybrid_motif"/>
</dbReference>
<protein>
    <recommendedName>
        <fullName evidence="3">Glycine cleavage system H protein</fullName>
    </recommendedName>
</protein>
<dbReference type="HAMAP" id="MF_00272">
    <property type="entry name" value="GcvH"/>
    <property type="match status" value="1"/>
</dbReference>
<dbReference type="CDD" id="cd06848">
    <property type="entry name" value="GCS_H"/>
    <property type="match status" value="1"/>
</dbReference>
<dbReference type="Pfam" id="PF01597">
    <property type="entry name" value="GCV_H"/>
    <property type="match status" value="1"/>
</dbReference>
<dbReference type="SUPFAM" id="SSF51230">
    <property type="entry name" value="Single hybrid motif"/>
    <property type="match status" value="1"/>
</dbReference>
<comment type="similarity">
    <text evidence="1 3">Belongs to the GcvH family.</text>
</comment>
<evidence type="ECO:0000256" key="3">
    <source>
        <dbReference type="HAMAP-Rule" id="MF_00272"/>
    </source>
</evidence>